<dbReference type="SMART" id="SM00360">
    <property type="entry name" value="RRM"/>
    <property type="match status" value="2"/>
</dbReference>
<keyword evidence="1 2" id="KW-0694">RNA-binding</keyword>
<keyword evidence="6" id="KW-1185">Reference proteome</keyword>
<dbReference type="InterPro" id="IPR012677">
    <property type="entry name" value="Nucleotide-bd_a/b_plait_sf"/>
</dbReference>
<feature type="compositionally biased region" description="Basic residues" evidence="3">
    <location>
        <begin position="97"/>
        <end position="113"/>
    </location>
</feature>
<dbReference type="Proteomes" id="UP001211065">
    <property type="component" value="Unassembled WGS sequence"/>
</dbReference>
<feature type="region of interest" description="Disordered" evidence="3">
    <location>
        <begin position="1"/>
        <end position="131"/>
    </location>
</feature>
<evidence type="ECO:0000256" key="1">
    <source>
        <dbReference type="ARBA" id="ARBA00022884"/>
    </source>
</evidence>
<dbReference type="AlphaFoldDB" id="A0AAD5TV65"/>
<dbReference type="PROSITE" id="PS50102">
    <property type="entry name" value="RRM"/>
    <property type="match status" value="2"/>
</dbReference>
<reference evidence="5" key="1">
    <citation type="submission" date="2020-05" db="EMBL/GenBank/DDBJ databases">
        <title>Phylogenomic resolution of chytrid fungi.</title>
        <authorList>
            <person name="Stajich J.E."/>
            <person name="Amses K."/>
            <person name="Simmons R."/>
            <person name="Seto K."/>
            <person name="Myers J."/>
            <person name="Bonds A."/>
            <person name="Quandt C.A."/>
            <person name="Barry K."/>
            <person name="Liu P."/>
            <person name="Grigoriev I."/>
            <person name="Longcore J.E."/>
            <person name="James T.Y."/>
        </authorList>
    </citation>
    <scope>NUCLEOTIDE SEQUENCE</scope>
    <source>
        <strain evidence="5">JEL0476</strain>
    </source>
</reference>
<dbReference type="InterPro" id="IPR050502">
    <property type="entry name" value="Euk_RNA-bind_prot"/>
</dbReference>
<dbReference type="Pfam" id="PF00076">
    <property type="entry name" value="RRM_1"/>
    <property type="match status" value="2"/>
</dbReference>
<feature type="compositionally biased region" description="Basic residues" evidence="3">
    <location>
        <begin position="60"/>
        <end position="70"/>
    </location>
</feature>
<organism evidence="5 6">
    <name type="scientific">Clydaea vesicula</name>
    <dbReference type="NCBI Taxonomy" id="447962"/>
    <lineage>
        <taxon>Eukaryota</taxon>
        <taxon>Fungi</taxon>
        <taxon>Fungi incertae sedis</taxon>
        <taxon>Chytridiomycota</taxon>
        <taxon>Chytridiomycota incertae sedis</taxon>
        <taxon>Chytridiomycetes</taxon>
        <taxon>Lobulomycetales</taxon>
        <taxon>Lobulomycetaceae</taxon>
        <taxon>Clydaea</taxon>
    </lineage>
</organism>
<feature type="compositionally biased region" description="Basic and acidic residues" evidence="3">
    <location>
        <begin position="33"/>
        <end position="45"/>
    </location>
</feature>
<dbReference type="InterPro" id="IPR035979">
    <property type="entry name" value="RBD_domain_sf"/>
</dbReference>
<evidence type="ECO:0000256" key="2">
    <source>
        <dbReference type="PROSITE-ProRule" id="PRU00176"/>
    </source>
</evidence>
<dbReference type="EMBL" id="JADGJW010000985">
    <property type="protein sequence ID" value="KAJ3208621.1"/>
    <property type="molecule type" value="Genomic_DNA"/>
</dbReference>
<evidence type="ECO:0000259" key="4">
    <source>
        <dbReference type="PROSITE" id="PS50102"/>
    </source>
</evidence>
<dbReference type="SUPFAM" id="SSF54928">
    <property type="entry name" value="RNA-binding domain, RBD"/>
    <property type="match status" value="2"/>
</dbReference>
<dbReference type="Gene3D" id="3.30.70.330">
    <property type="match status" value="2"/>
</dbReference>
<gene>
    <name evidence="5" type="ORF">HK099_008683</name>
</gene>
<sequence length="341" mass="39070">MRESTIKSSVRKKRRSPSPKLASNNRSRSPFLYKKDDHSKMEKNSQHSRHKIRYSQSRSPRSRSRSKSKSRSLSGSLSRRSRSGSYSKSLRDFSKSPTRRYSRSRSKTRSRSPAKREKNKDNRDFNDGESLEKKVKSTPVYTIKNTKKDFVSNFDCRVYVGNLNYEADAEDILKHMKKAGKILQVDMILYHGKSKGCALVEYESAEDAKRAIRELDQSNLLGRPAYVREDRGSYQKPVHEVKETHVGGGRSVGGLYSDGDYNNSQFLMPTAKQNLSGRQIFICNLPYAIDNEDLKDLFYQCGKIIKAEVFLDHDKRSKGLGCVLFEKKDEAQEAICMSQFG</sequence>
<accession>A0AAD5TV65</accession>
<comment type="caution">
    <text evidence="5">The sequence shown here is derived from an EMBL/GenBank/DDBJ whole genome shotgun (WGS) entry which is preliminary data.</text>
</comment>
<protein>
    <recommendedName>
        <fullName evidence="4">RRM domain-containing protein</fullName>
    </recommendedName>
</protein>
<dbReference type="GO" id="GO:0003729">
    <property type="term" value="F:mRNA binding"/>
    <property type="evidence" value="ECO:0007669"/>
    <property type="project" value="TreeGrafter"/>
</dbReference>
<feature type="domain" description="RRM" evidence="4">
    <location>
        <begin position="156"/>
        <end position="232"/>
    </location>
</feature>
<dbReference type="GO" id="GO:0005634">
    <property type="term" value="C:nucleus"/>
    <property type="evidence" value="ECO:0007669"/>
    <property type="project" value="TreeGrafter"/>
</dbReference>
<feature type="domain" description="RRM" evidence="4">
    <location>
        <begin position="278"/>
        <end position="341"/>
    </location>
</feature>
<evidence type="ECO:0000313" key="5">
    <source>
        <dbReference type="EMBL" id="KAJ3208621.1"/>
    </source>
</evidence>
<evidence type="ECO:0000256" key="3">
    <source>
        <dbReference type="SAM" id="MobiDB-lite"/>
    </source>
</evidence>
<feature type="compositionally biased region" description="Low complexity" evidence="3">
    <location>
        <begin position="71"/>
        <end position="88"/>
    </location>
</feature>
<dbReference type="PANTHER" id="PTHR48025:SF1">
    <property type="entry name" value="RRM DOMAIN-CONTAINING PROTEIN"/>
    <property type="match status" value="1"/>
</dbReference>
<proteinExistence type="predicted"/>
<name>A0AAD5TV65_9FUNG</name>
<dbReference type="PANTHER" id="PTHR48025">
    <property type="entry name" value="OS02G0815200 PROTEIN"/>
    <property type="match status" value="1"/>
</dbReference>
<evidence type="ECO:0000313" key="6">
    <source>
        <dbReference type="Proteomes" id="UP001211065"/>
    </source>
</evidence>
<feature type="compositionally biased region" description="Basic and acidic residues" evidence="3">
    <location>
        <begin position="114"/>
        <end position="131"/>
    </location>
</feature>
<dbReference type="InterPro" id="IPR000504">
    <property type="entry name" value="RRM_dom"/>
</dbReference>